<dbReference type="Proteomes" id="UP000019249">
    <property type="component" value="Unassembled WGS sequence"/>
</dbReference>
<dbReference type="InterPro" id="IPR038091">
    <property type="entry name" value="UPF0302_N_sf"/>
</dbReference>
<dbReference type="HAMAP" id="MF_00760">
    <property type="entry name" value="UPF0302"/>
    <property type="match status" value="1"/>
</dbReference>
<evidence type="ECO:0000259" key="2">
    <source>
        <dbReference type="Pfam" id="PF08864"/>
    </source>
</evidence>
<proteinExistence type="inferred from homology"/>
<reference evidence="3 4" key="1">
    <citation type="journal article" date="2014" name="Int. J. Syst. Evol. Microbiol.">
        <title>Listeria floridensis sp. nov., Listeria aquatica sp. nov., Listeria cornellensis sp. nov., Listeria riparia sp. nov. and Listeria grandensis sp. nov., from agricultural and natural environments.</title>
        <authorList>
            <person name="den Bakker H.C."/>
            <person name="Warchocki S."/>
            <person name="Wright E.M."/>
            <person name="Allred A.F."/>
            <person name="Ahlstrom C."/>
            <person name="Manuel C.S."/>
            <person name="Stasiewicz M.J."/>
            <person name="Burrell A."/>
            <person name="Roof S."/>
            <person name="Strawn L."/>
            <person name="Fortes E.D."/>
            <person name="Nightingale K.K."/>
            <person name="Kephart D."/>
            <person name="Wiedmann M."/>
        </authorList>
    </citation>
    <scope>NUCLEOTIDE SEQUENCE [LARGE SCALE GENOMIC DNA]</scope>
    <source>
        <strain evidence="3 4">FSL S10-1187</strain>
    </source>
</reference>
<evidence type="ECO:0000313" key="4">
    <source>
        <dbReference type="Proteomes" id="UP000019249"/>
    </source>
</evidence>
<evidence type="ECO:0000256" key="1">
    <source>
        <dbReference type="HAMAP-Rule" id="MF_00760"/>
    </source>
</evidence>
<dbReference type="InterPro" id="IPR027393">
    <property type="entry name" value="Virus_scaffolding_prot_C"/>
</dbReference>
<dbReference type="RefSeq" id="WP_077913161.1">
    <property type="nucleotide sequence ID" value="NZ_AODF01000008.1"/>
</dbReference>
<feature type="domain" description="UPF0302" evidence="2">
    <location>
        <begin position="9"/>
        <end position="113"/>
    </location>
</feature>
<gene>
    <name evidence="3" type="ORF">MFLO_04930</name>
</gene>
<dbReference type="NCBIfam" id="NF002965">
    <property type="entry name" value="PRK03636.1"/>
    <property type="match status" value="1"/>
</dbReference>
<dbReference type="Gene3D" id="3.40.1530.30">
    <property type="entry name" value="Uncharacterised family UPF0302, N-terminal domain"/>
    <property type="match status" value="1"/>
</dbReference>
<keyword evidence="4" id="KW-1185">Reference proteome</keyword>
<dbReference type="InterPro" id="IPR011188">
    <property type="entry name" value="UPF0302"/>
</dbReference>
<protein>
    <recommendedName>
        <fullName evidence="1">UPF0302 protein MFLO_04930</fullName>
    </recommendedName>
</protein>
<dbReference type="InterPro" id="IPR014963">
    <property type="entry name" value="UPF0302_N"/>
</dbReference>
<comment type="caution">
    <text evidence="3">The sequence shown here is derived from an EMBL/GenBank/DDBJ whole genome shotgun (WGS) entry which is preliminary data.</text>
</comment>
<accession>A0ABN0RGH6</accession>
<sequence length="197" mass="23188">MKAPISVDEKKEFIRWLLNTHQMKMREAMWVLNYIAGHDQIMKYVHFVDDLEGRSRGLVLSAHGVDNEPFRFFKGNITTSDPEKAFHDIRLNWDDNLYIELHFKEAISSPEYALVREESLSQDLKIGDEEMLLAEKFLDQMISDFELEVLKREIDEVLDNRDPKNLFKIVCFASRQDSSIMKFKLGDAKVRFQLKNV</sequence>
<evidence type="ECO:0000313" key="3">
    <source>
        <dbReference type="EMBL" id="EUJ32935.1"/>
    </source>
</evidence>
<organism evidence="3 4">
    <name type="scientific">Listeria floridensis FSL S10-1187</name>
    <dbReference type="NCBI Taxonomy" id="1265817"/>
    <lineage>
        <taxon>Bacteria</taxon>
        <taxon>Bacillati</taxon>
        <taxon>Bacillota</taxon>
        <taxon>Bacilli</taxon>
        <taxon>Bacillales</taxon>
        <taxon>Listeriaceae</taxon>
        <taxon>Listeria</taxon>
    </lineage>
</organism>
<dbReference type="Pfam" id="PF08864">
    <property type="entry name" value="UPF0302"/>
    <property type="match status" value="1"/>
</dbReference>
<comment type="similarity">
    <text evidence="1">Belongs to the UPF0302 family.</text>
</comment>
<dbReference type="Gene3D" id="4.10.810.10">
    <property type="entry name" value="Virus Scaffolding Protein, Chain A"/>
    <property type="match status" value="1"/>
</dbReference>
<dbReference type="PIRSF" id="PIRSF007165">
    <property type="entry name" value="UCP007165"/>
    <property type="match status" value="1"/>
</dbReference>
<dbReference type="EMBL" id="AODF01000008">
    <property type="protein sequence ID" value="EUJ32935.1"/>
    <property type="molecule type" value="Genomic_DNA"/>
</dbReference>
<name>A0ABN0RGH6_9LIST</name>